<protein>
    <recommendedName>
        <fullName evidence="6">Cotton fiber protein</fullName>
    </recommendedName>
</protein>
<dbReference type="InterPro" id="IPR008480">
    <property type="entry name" value="DUF761_pln"/>
</dbReference>
<sequence length="174" mass="19850">MAMDKWLLLTKLRTAVKKVKVLINLNVHRWRVASIIGGRPSLAPNQRRFSFNDRPGLIAAYEEEDEEEEEGESKLGESSEEGYYSATGSSSSNSRSGSRSGSGTVVLQLQRTTSYPNSNSSSPSLREETCSNYDVDQRAEMFINNFRRQLQMERQISLQIRYSNRLNSFNWRSP</sequence>
<dbReference type="Proteomes" id="UP000525078">
    <property type="component" value="Unassembled WGS sequence"/>
</dbReference>
<dbReference type="PANTHER" id="PTHR33098">
    <property type="entry name" value="COTTON FIBER (DUF761)"/>
    <property type="match status" value="1"/>
</dbReference>
<feature type="compositionally biased region" description="Low complexity" evidence="1">
    <location>
        <begin position="114"/>
        <end position="124"/>
    </location>
</feature>
<evidence type="ECO:0008006" key="6">
    <source>
        <dbReference type="Google" id="ProtNLM"/>
    </source>
</evidence>
<evidence type="ECO:0000313" key="2">
    <source>
        <dbReference type="EMBL" id="KAF4359768.1"/>
    </source>
</evidence>
<evidence type="ECO:0000256" key="1">
    <source>
        <dbReference type="SAM" id="MobiDB-lite"/>
    </source>
</evidence>
<dbReference type="AlphaFoldDB" id="A0A7J6GM21"/>
<comment type="caution">
    <text evidence="3">The sequence shown here is derived from an EMBL/GenBank/DDBJ whole genome shotgun (WGS) entry which is preliminary data.</text>
</comment>
<keyword evidence="5" id="KW-1185">Reference proteome</keyword>
<evidence type="ECO:0000313" key="4">
    <source>
        <dbReference type="Proteomes" id="UP000525078"/>
    </source>
</evidence>
<feature type="compositionally biased region" description="Low complexity" evidence="1">
    <location>
        <begin position="81"/>
        <end position="103"/>
    </location>
</feature>
<name>A0A7J6GM21_CANSA</name>
<proteinExistence type="predicted"/>
<reference evidence="4 5" key="1">
    <citation type="journal article" date="2020" name="bioRxiv">
        <title>Sequence and annotation of 42 cannabis genomes reveals extensive copy number variation in cannabinoid synthesis and pathogen resistance genes.</title>
        <authorList>
            <person name="Mckernan K.J."/>
            <person name="Helbert Y."/>
            <person name="Kane L.T."/>
            <person name="Ebling H."/>
            <person name="Zhang L."/>
            <person name="Liu B."/>
            <person name="Eaton Z."/>
            <person name="Mclaughlin S."/>
            <person name="Kingan S."/>
            <person name="Baybayan P."/>
            <person name="Concepcion G."/>
            <person name="Jordan M."/>
            <person name="Riva A."/>
            <person name="Barbazuk W."/>
            <person name="Harkins T."/>
        </authorList>
    </citation>
    <scope>NUCLEOTIDE SEQUENCE [LARGE SCALE GENOMIC DNA]</scope>
    <source>
        <strain evidence="4 5">cv. Jamaican Lion 4</strain>
        <strain evidence="3">Father</strain>
        <strain evidence="2">Mother</strain>
        <tissue evidence="3">Leaf</tissue>
    </source>
</reference>
<evidence type="ECO:0000313" key="5">
    <source>
        <dbReference type="Proteomes" id="UP000583929"/>
    </source>
</evidence>
<evidence type="ECO:0000313" key="3">
    <source>
        <dbReference type="EMBL" id="KAF4383942.1"/>
    </source>
</evidence>
<dbReference type="PANTHER" id="PTHR33098:SF112">
    <property type="entry name" value="COTTON FIBER PROTEIN"/>
    <property type="match status" value="1"/>
</dbReference>
<feature type="compositionally biased region" description="Acidic residues" evidence="1">
    <location>
        <begin position="61"/>
        <end position="71"/>
    </location>
</feature>
<dbReference type="EMBL" id="JAATIQ010000095">
    <property type="protein sequence ID" value="KAF4383942.1"/>
    <property type="molecule type" value="Genomic_DNA"/>
</dbReference>
<dbReference type="EMBL" id="JAATIP010000213">
    <property type="protein sequence ID" value="KAF4359768.1"/>
    <property type="molecule type" value="Genomic_DNA"/>
</dbReference>
<gene>
    <name evidence="2" type="ORF">F8388_008330</name>
    <name evidence="3" type="ORF">G4B88_016375</name>
</gene>
<organism evidence="3 5">
    <name type="scientific">Cannabis sativa</name>
    <name type="common">Hemp</name>
    <name type="synonym">Marijuana</name>
    <dbReference type="NCBI Taxonomy" id="3483"/>
    <lineage>
        <taxon>Eukaryota</taxon>
        <taxon>Viridiplantae</taxon>
        <taxon>Streptophyta</taxon>
        <taxon>Embryophyta</taxon>
        <taxon>Tracheophyta</taxon>
        <taxon>Spermatophyta</taxon>
        <taxon>Magnoliopsida</taxon>
        <taxon>eudicotyledons</taxon>
        <taxon>Gunneridae</taxon>
        <taxon>Pentapetalae</taxon>
        <taxon>rosids</taxon>
        <taxon>fabids</taxon>
        <taxon>Rosales</taxon>
        <taxon>Cannabaceae</taxon>
        <taxon>Cannabis</taxon>
    </lineage>
</organism>
<accession>A0A7J6GM21</accession>
<feature type="region of interest" description="Disordered" evidence="1">
    <location>
        <begin position="61"/>
        <end position="130"/>
    </location>
</feature>
<dbReference type="Pfam" id="PF05553">
    <property type="entry name" value="DUF761"/>
    <property type="match status" value="1"/>
</dbReference>
<dbReference type="Proteomes" id="UP000583929">
    <property type="component" value="Unassembled WGS sequence"/>
</dbReference>